<dbReference type="EMBL" id="JACGCI010000014">
    <property type="protein sequence ID" value="KAF6759900.1"/>
    <property type="molecule type" value="Genomic_DNA"/>
</dbReference>
<proteinExistence type="predicted"/>
<dbReference type="OrthoDB" id="4590707at2759"/>
<evidence type="ECO:0000313" key="3">
    <source>
        <dbReference type="Proteomes" id="UP000521943"/>
    </source>
</evidence>
<name>A0A8H6I6N1_9AGAR</name>
<feature type="region of interest" description="Disordered" evidence="1">
    <location>
        <begin position="120"/>
        <end position="215"/>
    </location>
</feature>
<evidence type="ECO:0000313" key="2">
    <source>
        <dbReference type="EMBL" id="KAF6759900.1"/>
    </source>
</evidence>
<accession>A0A8H6I6N1</accession>
<protein>
    <submittedName>
        <fullName evidence="2">Uncharacterized protein</fullName>
    </submittedName>
</protein>
<feature type="compositionally biased region" description="Low complexity" evidence="1">
    <location>
        <begin position="17"/>
        <end position="29"/>
    </location>
</feature>
<dbReference type="Proteomes" id="UP000521943">
    <property type="component" value="Unassembled WGS sequence"/>
</dbReference>
<sequence length="215" mass="22550">MSARLARSAFQTARHSAAVPGAVRAAGRRSMATSSEGAAKKSDTPWLVGSALIFGPAFLYLVSPSGRKSVAHAQVHDDKHDFPTLNVASHDSHPAFPASQNKVVMKDDEGTVADVTSSLALAEEANGPKDDVPEEKFEATKAAASAEPIEAPKVESSTTVPSKAAEPDHESIGKPKEERSATTQKPGTEGPEGQDAAREASVVHDQSPKEYADKN</sequence>
<keyword evidence="3" id="KW-1185">Reference proteome</keyword>
<evidence type="ECO:0000256" key="1">
    <source>
        <dbReference type="SAM" id="MobiDB-lite"/>
    </source>
</evidence>
<feature type="region of interest" description="Disordered" evidence="1">
    <location>
        <begin position="1"/>
        <end position="41"/>
    </location>
</feature>
<dbReference type="AlphaFoldDB" id="A0A8H6I6N1"/>
<feature type="compositionally biased region" description="Basic and acidic residues" evidence="1">
    <location>
        <begin position="126"/>
        <end position="139"/>
    </location>
</feature>
<organism evidence="2 3">
    <name type="scientific">Ephemerocybe angulata</name>
    <dbReference type="NCBI Taxonomy" id="980116"/>
    <lineage>
        <taxon>Eukaryota</taxon>
        <taxon>Fungi</taxon>
        <taxon>Dikarya</taxon>
        <taxon>Basidiomycota</taxon>
        <taxon>Agaricomycotina</taxon>
        <taxon>Agaricomycetes</taxon>
        <taxon>Agaricomycetidae</taxon>
        <taxon>Agaricales</taxon>
        <taxon>Agaricineae</taxon>
        <taxon>Psathyrellaceae</taxon>
        <taxon>Ephemerocybe</taxon>
    </lineage>
</organism>
<feature type="compositionally biased region" description="Basic and acidic residues" evidence="1">
    <location>
        <begin position="165"/>
        <end position="180"/>
    </location>
</feature>
<reference evidence="2 3" key="1">
    <citation type="submission" date="2020-07" db="EMBL/GenBank/DDBJ databases">
        <title>Comparative genomics of pyrophilous fungi reveals a link between fire events and developmental genes.</title>
        <authorList>
            <consortium name="DOE Joint Genome Institute"/>
            <person name="Steindorff A.S."/>
            <person name="Carver A."/>
            <person name="Calhoun S."/>
            <person name="Stillman K."/>
            <person name="Liu H."/>
            <person name="Lipzen A."/>
            <person name="Pangilinan J."/>
            <person name="Labutti K."/>
            <person name="Bruns T.D."/>
            <person name="Grigoriev I.V."/>
        </authorList>
    </citation>
    <scope>NUCLEOTIDE SEQUENCE [LARGE SCALE GENOMIC DNA]</scope>
    <source>
        <strain evidence="2 3">CBS 144469</strain>
    </source>
</reference>
<comment type="caution">
    <text evidence="2">The sequence shown here is derived from an EMBL/GenBank/DDBJ whole genome shotgun (WGS) entry which is preliminary data.</text>
</comment>
<feature type="compositionally biased region" description="Basic and acidic residues" evidence="1">
    <location>
        <begin position="195"/>
        <end position="215"/>
    </location>
</feature>
<gene>
    <name evidence="2" type="ORF">DFP72DRAFT_1063634</name>
</gene>